<organism evidence="2 3">
    <name type="scientific">Mesorhabditis spiculigera</name>
    <dbReference type="NCBI Taxonomy" id="96644"/>
    <lineage>
        <taxon>Eukaryota</taxon>
        <taxon>Metazoa</taxon>
        <taxon>Ecdysozoa</taxon>
        <taxon>Nematoda</taxon>
        <taxon>Chromadorea</taxon>
        <taxon>Rhabditida</taxon>
        <taxon>Rhabditina</taxon>
        <taxon>Rhabditomorpha</taxon>
        <taxon>Rhabditoidea</taxon>
        <taxon>Rhabditidae</taxon>
        <taxon>Mesorhabditinae</taxon>
        <taxon>Mesorhabditis</taxon>
    </lineage>
</organism>
<evidence type="ECO:0000313" key="2">
    <source>
        <dbReference type="EMBL" id="CAJ0578337.1"/>
    </source>
</evidence>
<evidence type="ECO:0000256" key="1">
    <source>
        <dbReference type="SAM" id="MobiDB-lite"/>
    </source>
</evidence>
<reference evidence="2" key="1">
    <citation type="submission" date="2023-06" db="EMBL/GenBank/DDBJ databases">
        <authorList>
            <person name="Delattre M."/>
        </authorList>
    </citation>
    <scope>NUCLEOTIDE SEQUENCE</scope>
    <source>
        <strain evidence="2">AF72</strain>
    </source>
</reference>
<feature type="compositionally biased region" description="Gly residues" evidence="1">
    <location>
        <begin position="376"/>
        <end position="387"/>
    </location>
</feature>
<comment type="caution">
    <text evidence="2">The sequence shown here is derived from an EMBL/GenBank/DDBJ whole genome shotgun (WGS) entry which is preliminary data.</text>
</comment>
<protein>
    <submittedName>
        <fullName evidence="2">Uncharacterized protein</fullName>
    </submittedName>
</protein>
<feature type="compositionally biased region" description="Pro residues" evidence="1">
    <location>
        <begin position="280"/>
        <end position="294"/>
    </location>
</feature>
<dbReference type="EMBL" id="CATQJA010002653">
    <property type="protein sequence ID" value="CAJ0578337.1"/>
    <property type="molecule type" value="Genomic_DNA"/>
</dbReference>
<feature type="compositionally biased region" description="Gly residues" evidence="1">
    <location>
        <begin position="400"/>
        <end position="410"/>
    </location>
</feature>
<evidence type="ECO:0000313" key="3">
    <source>
        <dbReference type="Proteomes" id="UP001177023"/>
    </source>
</evidence>
<feature type="region of interest" description="Disordered" evidence="1">
    <location>
        <begin position="168"/>
        <end position="410"/>
    </location>
</feature>
<dbReference type="Proteomes" id="UP001177023">
    <property type="component" value="Unassembled WGS sequence"/>
</dbReference>
<feature type="compositionally biased region" description="Low complexity" evidence="1">
    <location>
        <begin position="295"/>
        <end position="307"/>
    </location>
</feature>
<name>A0AA36D1U5_9BILA</name>
<feature type="non-terminal residue" evidence="2">
    <location>
        <position position="1"/>
    </location>
</feature>
<feature type="compositionally biased region" description="Basic and acidic residues" evidence="1">
    <location>
        <begin position="262"/>
        <end position="274"/>
    </location>
</feature>
<feature type="region of interest" description="Disordered" evidence="1">
    <location>
        <begin position="115"/>
        <end position="154"/>
    </location>
</feature>
<keyword evidence="3" id="KW-1185">Reference proteome</keyword>
<feature type="compositionally biased region" description="Pro residues" evidence="1">
    <location>
        <begin position="197"/>
        <end position="257"/>
    </location>
</feature>
<dbReference type="AlphaFoldDB" id="A0AA36D1U5"/>
<accession>A0AA36D1U5</accession>
<feature type="compositionally biased region" description="Basic and acidic residues" evidence="1">
    <location>
        <begin position="366"/>
        <end position="375"/>
    </location>
</feature>
<gene>
    <name evidence="2" type="ORF">MSPICULIGERA_LOCUS16595</name>
</gene>
<sequence length="410" mass="44775">MIGQSKAVVGKIDNFIHAAQVRQQRTTELIELIEMAQRHFTQESRDVITAADAYKQFYKSMLASQREIENMSEQNGFPGATPPRDAPSPTAQEDIYAQGVEMALSYPYPTMPPMGQTDPRMAPMLATPYQQPPAPPIAAKKEEPERLSLRNQPLNYENIRNLLEKVRQVKPSSSTDSQKPAAEAQNGQQRQVNVPERAPPAPPPKVAAPPNHPMMPPGVDSVPPPMIMDFSRPPPGFSAAPPNPYQMPPIPPPPPPSTAQSKDLDLRPPSRDKTPQQYGWPPPQPHHPPHPPPSAHQQQYSPYLPVANAPPPPPRDGYAPQNNSMNKPKPYTPMPNTYTGGPPGFGADNSRQDGYRQSRGGGDGYRGSDRGDRGHGGGYRGGRGGGYSQNRGHPYRGQQTNGGGSWNGKH</sequence>
<proteinExistence type="predicted"/>
<feature type="compositionally biased region" description="Basic and acidic residues" evidence="1">
    <location>
        <begin position="139"/>
        <end position="148"/>
    </location>
</feature>